<dbReference type="PANTHER" id="PTHR45947:SF3">
    <property type="entry name" value="SULFOQUINOVOSYL TRANSFERASE SQD2"/>
    <property type="match status" value="1"/>
</dbReference>
<dbReference type="Pfam" id="PF00534">
    <property type="entry name" value="Glycos_transf_1"/>
    <property type="match status" value="1"/>
</dbReference>
<feature type="domain" description="Glycosyltransferase subfamily 4-like N-terminal" evidence="2">
    <location>
        <begin position="11"/>
        <end position="179"/>
    </location>
</feature>
<dbReference type="EMBL" id="WNXC01000003">
    <property type="protein sequence ID" value="MBB2149651.1"/>
    <property type="molecule type" value="Genomic_DNA"/>
</dbReference>
<dbReference type="PANTHER" id="PTHR45947">
    <property type="entry name" value="SULFOQUINOVOSYL TRANSFERASE SQD2"/>
    <property type="match status" value="1"/>
</dbReference>
<sequence length="386" mass="43243">MKIGIVCYPTFGGSGVVATELGKALADEGHQVHFITYSQPARLDFFSANLFYHEVSVRDYPLFDYAPYESALASKLVDVVRFEKLDILHVHYAIPHASAAFMAKQILETYGIYIPFVTTLHGTDITLVGKDPTYKPVVTFSINKSDGVTTVSQNLKEDTEAHFDITNEIKVIPNFIDFKRFSLKPKDHFKKAIAPNNERILIHTSNFRKVKRTQDVVLTFEKIQKTIPSKLLMVGDGPERVYCEQLCRDLGICEHVRFLGKQDAIEEILSVSDLFLMPSESESFGLAALEAMACKVPAITSNAGGLPELNVDGFCGFMSNVGDVNDMAAKGIQILENDEVLQQFKENAFIRAQDFDLKKILPIYVDYYSQIIEEAKHNNPLNATLN</sequence>
<organism evidence="3 4">
    <name type="scientific">Pedobacter gandavensis</name>
    <dbReference type="NCBI Taxonomy" id="2679963"/>
    <lineage>
        <taxon>Bacteria</taxon>
        <taxon>Pseudomonadati</taxon>
        <taxon>Bacteroidota</taxon>
        <taxon>Sphingobacteriia</taxon>
        <taxon>Sphingobacteriales</taxon>
        <taxon>Sphingobacteriaceae</taxon>
        <taxon>Pedobacter</taxon>
    </lineage>
</organism>
<reference evidence="3 4" key="1">
    <citation type="submission" date="2019-11" db="EMBL/GenBank/DDBJ databases">
        <title>Description of Pedobacter sp. LMG 31462T.</title>
        <authorList>
            <person name="Carlier A."/>
            <person name="Qi S."/>
            <person name="Vandamme P."/>
        </authorList>
    </citation>
    <scope>NUCLEOTIDE SEQUENCE [LARGE SCALE GENOMIC DNA]</scope>
    <source>
        <strain evidence="3 4">LMG 31462</strain>
    </source>
</reference>
<dbReference type="InterPro" id="IPR023881">
    <property type="entry name" value="Thiol_BshA"/>
</dbReference>
<dbReference type="Proteomes" id="UP000636110">
    <property type="component" value="Unassembled WGS sequence"/>
</dbReference>
<gene>
    <name evidence="3" type="primary">bshA</name>
    <name evidence="3" type="ORF">GM920_12130</name>
</gene>
<dbReference type="RefSeq" id="WP_182957469.1">
    <property type="nucleotide sequence ID" value="NZ_WNXC01000003.1"/>
</dbReference>
<accession>A0ABR6EWU2</accession>
<protein>
    <submittedName>
        <fullName evidence="3">N-acetyl-alpha-D-glucosaminyl L-malate synthase BshA</fullName>
    </submittedName>
</protein>
<evidence type="ECO:0000259" key="2">
    <source>
        <dbReference type="Pfam" id="PF13439"/>
    </source>
</evidence>
<dbReference type="Gene3D" id="3.40.50.2000">
    <property type="entry name" value="Glycogen Phosphorylase B"/>
    <property type="match status" value="2"/>
</dbReference>
<feature type="domain" description="Glycosyl transferase family 1" evidence="1">
    <location>
        <begin position="188"/>
        <end position="348"/>
    </location>
</feature>
<keyword evidence="4" id="KW-1185">Reference proteome</keyword>
<name>A0ABR6EWU2_9SPHI</name>
<dbReference type="SUPFAM" id="SSF53756">
    <property type="entry name" value="UDP-Glycosyltransferase/glycogen phosphorylase"/>
    <property type="match status" value="1"/>
</dbReference>
<dbReference type="InterPro" id="IPR050194">
    <property type="entry name" value="Glycosyltransferase_grp1"/>
</dbReference>
<evidence type="ECO:0000313" key="4">
    <source>
        <dbReference type="Proteomes" id="UP000636110"/>
    </source>
</evidence>
<dbReference type="NCBIfam" id="TIGR03999">
    <property type="entry name" value="thiol_BshA"/>
    <property type="match status" value="1"/>
</dbReference>
<dbReference type="InterPro" id="IPR001296">
    <property type="entry name" value="Glyco_trans_1"/>
</dbReference>
<evidence type="ECO:0000259" key="1">
    <source>
        <dbReference type="Pfam" id="PF00534"/>
    </source>
</evidence>
<dbReference type="Pfam" id="PF13439">
    <property type="entry name" value="Glyco_transf_4"/>
    <property type="match status" value="1"/>
</dbReference>
<proteinExistence type="predicted"/>
<dbReference type="InterPro" id="IPR028098">
    <property type="entry name" value="Glyco_trans_4-like_N"/>
</dbReference>
<evidence type="ECO:0000313" key="3">
    <source>
        <dbReference type="EMBL" id="MBB2149651.1"/>
    </source>
</evidence>
<comment type="caution">
    <text evidence="3">The sequence shown here is derived from an EMBL/GenBank/DDBJ whole genome shotgun (WGS) entry which is preliminary data.</text>
</comment>